<keyword evidence="3" id="KW-1185">Reference proteome</keyword>
<dbReference type="EMBL" id="CP001159">
    <property type="protein sequence ID" value="ACI64304.1"/>
    <property type="molecule type" value="Genomic_DNA"/>
</dbReference>
<feature type="compositionally biased region" description="Polar residues" evidence="1">
    <location>
        <begin position="20"/>
        <end position="35"/>
    </location>
</feature>
<evidence type="ECO:0000313" key="3">
    <source>
        <dbReference type="Proteomes" id="UP000001449"/>
    </source>
</evidence>
<dbReference type="HOGENOM" id="CLU_1339904_0_0_1"/>
<name>B5YLW1_THAPS</name>
<dbReference type="InParanoid" id="B5YLW1"/>
<dbReference type="GeneID" id="7444775"/>
<dbReference type="PaxDb" id="35128-Thaps10918"/>
<dbReference type="RefSeq" id="XP_002295587.1">
    <property type="nucleotide sequence ID" value="XM_002295551.1"/>
</dbReference>
<reference evidence="2 3" key="2">
    <citation type="journal article" date="2008" name="Nature">
        <title>The Phaeodactylum genome reveals the evolutionary history of diatom genomes.</title>
        <authorList>
            <person name="Bowler C."/>
            <person name="Allen A.E."/>
            <person name="Badger J.H."/>
            <person name="Grimwood J."/>
            <person name="Jabbari K."/>
            <person name="Kuo A."/>
            <person name="Maheswari U."/>
            <person name="Martens C."/>
            <person name="Maumus F."/>
            <person name="Otillar R.P."/>
            <person name="Rayko E."/>
            <person name="Salamov A."/>
            <person name="Vandepoele K."/>
            <person name="Beszteri B."/>
            <person name="Gruber A."/>
            <person name="Heijde M."/>
            <person name="Katinka M."/>
            <person name="Mock T."/>
            <person name="Valentin K."/>
            <person name="Verret F."/>
            <person name="Berges J.A."/>
            <person name="Brownlee C."/>
            <person name="Cadoret J.P."/>
            <person name="Chiovitti A."/>
            <person name="Choi C.J."/>
            <person name="Coesel S."/>
            <person name="De Martino A."/>
            <person name="Detter J.C."/>
            <person name="Durkin C."/>
            <person name="Falciatore A."/>
            <person name="Fournet J."/>
            <person name="Haruta M."/>
            <person name="Huysman M.J."/>
            <person name="Jenkins B.D."/>
            <person name="Jiroutova K."/>
            <person name="Jorgensen R.E."/>
            <person name="Joubert Y."/>
            <person name="Kaplan A."/>
            <person name="Kroger N."/>
            <person name="Kroth P.G."/>
            <person name="La Roche J."/>
            <person name="Lindquist E."/>
            <person name="Lommer M."/>
            <person name="Martin-Jezequel V."/>
            <person name="Lopez P.J."/>
            <person name="Lucas S."/>
            <person name="Mangogna M."/>
            <person name="McGinnis K."/>
            <person name="Medlin L.K."/>
            <person name="Montsant A."/>
            <person name="Oudot-Le Secq M.P."/>
            <person name="Napoli C."/>
            <person name="Obornik M."/>
            <person name="Parker M.S."/>
            <person name="Petit J.L."/>
            <person name="Porcel B.M."/>
            <person name="Poulsen N."/>
            <person name="Robison M."/>
            <person name="Rychlewski L."/>
            <person name="Rynearson T.A."/>
            <person name="Schmutz J."/>
            <person name="Shapiro H."/>
            <person name="Siaut M."/>
            <person name="Stanley M."/>
            <person name="Sussman M.R."/>
            <person name="Taylor A.R."/>
            <person name="Vardi A."/>
            <person name="von Dassow P."/>
            <person name="Vyverman W."/>
            <person name="Willis A."/>
            <person name="Wyrwicz L.S."/>
            <person name="Rokhsar D.S."/>
            <person name="Weissenbach J."/>
            <person name="Armbrust E.V."/>
            <person name="Green B.R."/>
            <person name="Van de Peer Y."/>
            <person name="Grigoriev I.V."/>
        </authorList>
    </citation>
    <scope>NUCLEOTIDE SEQUENCE [LARGE SCALE GENOMIC DNA]</scope>
    <source>
        <strain evidence="2 3">CCMP1335</strain>
    </source>
</reference>
<dbReference type="Proteomes" id="UP000001449">
    <property type="component" value="Chromosome 18"/>
</dbReference>
<dbReference type="KEGG" id="tps:THAPS_10918"/>
<reference evidence="2 3" key="1">
    <citation type="journal article" date="2004" name="Science">
        <title>The genome of the diatom Thalassiosira pseudonana: ecology, evolution, and metabolism.</title>
        <authorList>
            <person name="Armbrust E.V."/>
            <person name="Berges J.A."/>
            <person name="Bowler C."/>
            <person name="Green B.R."/>
            <person name="Martinez D."/>
            <person name="Putnam N.H."/>
            <person name="Zhou S."/>
            <person name="Allen A.E."/>
            <person name="Apt K.E."/>
            <person name="Bechner M."/>
            <person name="Brzezinski M.A."/>
            <person name="Chaal B.K."/>
            <person name="Chiovitti A."/>
            <person name="Davis A.K."/>
            <person name="Demarest M.S."/>
            <person name="Detter J.C."/>
            <person name="Glavina T."/>
            <person name="Goodstein D."/>
            <person name="Hadi M.Z."/>
            <person name="Hellsten U."/>
            <person name="Hildebrand M."/>
            <person name="Jenkins B.D."/>
            <person name="Jurka J."/>
            <person name="Kapitonov V.V."/>
            <person name="Kroger N."/>
            <person name="Lau W.W."/>
            <person name="Lane T.W."/>
            <person name="Larimer F.W."/>
            <person name="Lippmeier J.C."/>
            <person name="Lucas S."/>
            <person name="Medina M."/>
            <person name="Montsant A."/>
            <person name="Obornik M."/>
            <person name="Parker M.S."/>
            <person name="Palenik B."/>
            <person name="Pazour G.J."/>
            <person name="Richardson P.M."/>
            <person name="Rynearson T.A."/>
            <person name="Saito M.A."/>
            <person name="Schwartz D.C."/>
            <person name="Thamatrakoln K."/>
            <person name="Valentin K."/>
            <person name="Vardi A."/>
            <person name="Wilkerson F.P."/>
            <person name="Rokhsar D.S."/>
        </authorList>
    </citation>
    <scope>NUCLEOTIDE SEQUENCE [LARGE SCALE GENOMIC DNA]</scope>
    <source>
        <strain evidence="2 3">CCMP1335</strain>
    </source>
</reference>
<feature type="region of interest" description="Disordered" evidence="1">
    <location>
        <begin position="17"/>
        <end position="36"/>
    </location>
</feature>
<protein>
    <submittedName>
        <fullName evidence="2">Uncharacterized protein</fullName>
    </submittedName>
</protein>
<sequence>MGCNSSKNLCTTTTVTHQTESVASAESTPIPSTNKVDLATMPTEPGEDACVDNVITSDIKVQDENPASYNDNANTLQNDKRQIELSEYIIANANDHHAATLEVPTTRSSDNTCAKIVSHSVGSISSTGSTFMGSPLPGSPVSKMSPLEDLSRDIFAFSSTKQFNSTMQQNAHFNEIETLLVRLEEPVQEASRYSDPVALHQVKQL</sequence>
<evidence type="ECO:0000313" key="2">
    <source>
        <dbReference type="EMBL" id="ACI64304.1"/>
    </source>
</evidence>
<proteinExistence type="predicted"/>
<organism evidence="2 3">
    <name type="scientific">Thalassiosira pseudonana</name>
    <name type="common">Marine diatom</name>
    <name type="synonym">Cyclotella nana</name>
    <dbReference type="NCBI Taxonomy" id="35128"/>
    <lineage>
        <taxon>Eukaryota</taxon>
        <taxon>Sar</taxon>
        <taxon>Stramenopiles</taxon>
        <taxon>Ochrophyta</taxon>
        <taxon>Bacillariophyta</taxon>
        <taxon>Coscinodiscophyceae</taxon>
        <taxon>Thalassiosirophycidae</taxon>
        <taxon>Thalassiosirales</taxon>
        <taxon>Thalassiosiraceae</taxon>
        <taxon>Thalassiosira</taxon>
    </lineage>
</organism>
<evidence type="ECO:0000256" key="1">
    <source>
        <dbReference type="SAM" id="MobiDB-lite"/>
    </source>
</evidence>
<accession>B5YLW1</accession>
<gene>
    <name evidence="2" type="ORF">THAPS_10918</name>
</gene>
<dbReference type="AlphaFoldDB" id="B5YLW1"/>